<evidence type="ECO:0000256" key="4">
    <source>
        <dbReference type="PIRSR" id="PIRSR015582-1"/>
    </source>
</evidence>
<dbReference type="Pfam" id="PF03328">
    <property type="entry name" value="HpcH_HpaI"/>
    <property type="match status" value="1"/>
</dbReference>
<evidence type="ECO:0000259" key="6">
    <source>
        <dbReference type="Pfam" id="PF03328"/>
    </source>
</evidence>
<proteinExistence type="predicted"/>
<dbReference type="GO" id="GO:0016829">
    <property type="term" value="F:lyase activity"/>
    <property type="evidence" value="ECO:0007669"/>
    <property type="project" value="UniProtKB-KW"/>
</dbReference>
<dbReference type="RefSeq" id="WP_013417589.1">
    <property type="nucleotide sequence ID" value="NC_014659.1"/>
</dbReference>
<organism evidence="7">
    <name type="scientific">Rhodococcus hoagii (strain 103S)</name>
    <name type="common">Rhodococcus equi</name>
    <dbReference type="NCBI Taxonomy" id="685727"/>
    <lineage>
        <taxon>Bacteria</taxon>
        <taxon>Bacillati</taxon>
        <taxon>Actinomycetota</taxon>
        <taxon>Actinomycetes</taxon>
        <taxon>Mycobacteriales</taxon>
        <taxon>Nocardiaceae</taxon>
        <taxon>Prescottella</taxon>
    </lineage>
</organism>
<dbReference type="SUPFAM" id="SSF51621">
    <property type="entry name" value="Phosphoenolpyruvate/pyruvate domain"/>
    <property type="match status" value="1"/>
</dbReference>
<feature type="domain" description="HpcH/HpaI aldolase/citrate lyase" evidence="6">
    <location>
        <begin position="24"/>
        <end position="215"/>
    </location>
</feature>
<dbReference type="InterPro" id="IPR005000">
    <property type="entry name" value="Aldolase/citrate-lyase_domain"/>
</dbReference>
<accession>A0A3S5YD94</accession>
<dbReference type="AlphaFoldDB" id="A0A3S5YD94"/>
<evidence type="ECO:0000256" key="1">
    <source>
        <dbReference type="ARBA" id="ARBA00001946"/>
    </source>
</evidence>
<evidence type="ECO:0000256" key="3">
    <source>
        <dbReference type="ARBA" id="ARBA00022842"/>
    </source>
</evidence>
<evidence type="ECO:0000256" key="2">
    <source>
        <dbReference type="ARBA" id="ARBA00022723"/>
    </source>
</evidence>
<dbReference type="PANTHER" id="PTHR32308">
    <property type="entry name" value="LYASE BETA SUBUNIT, PUTATIVE (AFU_ORTHOLOGUE AFUA_4G13030)-RELATED"/>
    <property type="match status" value="1"/>
</dbReference>
<feature type="binding site" evidence="5">
    <location>
        <position position="151"/>
    </location>
    <ligand>
        <name>Mg(2+)</name>
        <dbReference type="ChEBI" id="CHEBI:18420"/>
    </ligand>
</feature>
<feature type="binding site" evidence="5">
    <location>
        <position position="125"/>
    </location>
    <ligand>
        <name>Mg(2+)</name>
        <dbReference type="ChEBI" id="CHEBI:18420"/>
    </ligand>
</feature>
<dbReference type="Gene3D" id="3.20.20.60">
    <property type="entry name" value="Phosphoenolpyruvate-binding domains"/>
    <property type="match status" value="1"/>
</dbReference>
<keyword evidence="2 5" id="KW-0479">Metal-binding</keyword>
<keyword evidence="3 5" id="KW-0460">Magnesium</keyword>
<feature type="binding site" evidence="4">
    <location>
        <position position="125"/>
    </location>
    <ligand>
        <name>substrate</name>
    </ligand>
</feature>
<dbReference type="GO" id="GO:0006107">
    <property type="term" value="P:oxaloacetate metabolic process"/>
    <property type="evidence" value="ECO:0007669"/>
    <property type="project" value="TreeGrafter"/>
</dbReference>
<evidence type="ECO:0000256" key="5">
    <source>
        <dbReference type="PIRSR" id="PIRSR015582-2"/>
    </source>
</evidence>
<protein>
    <submittedName>
        <fullName evidence="7">Aldolase/citrate lyase</fullName>
    </submittedName>
</protein>
<keyword evidence="7" id="KW-0456">Lyase</keyword>
<gene>
    <name evidence="7" type="ordered locus">REQ_45840</name>
</gene>
<dbReference type="InterPro" id="IPR011206">
    <property type="entry name" value="Citrate_lyase_beta/mcl1/mcl2"/>
</dbReference>
<name>A0A3S5YD94_RHOH1</name>
<evidence type="ECO:0000313" key="7">
    <source>
        <dbReference type="EMBL" id="CBH50538.1"/>
    </source>
</evidence>
<reference evidence="7" key="1">
    <citation type="journal article" date="2010" name="PLoS Genet.">
        <title>The genome of a pathogenic rhodococcus: cooptive virulence underpinned by key gene acquisitions.</title>
        <authorList>
            <person name="Letek M."/>
            <person name="Gonzalez P."/>
            <person name="Macarthur I."/>
            <person name="Rodriguez H."/>
            <person name="Freeman T.C."/>
            <person name="Valero-Rello A."/>
            <person name="Blanco M."/>
            <person name="Buckley T."/>
            <person name="Cherevach I."/>
            <person name="Fahey R."/>
            <person name="Hapeshi A."/>
            <person name="Holdstock J."/>
            <person name="Leadon D."/>
            <person name="Navas J."/>
            <person name="Ocampo A."/>
            <person name="Quail M.A."/>
            <person name="Sanders M."/>
            <person name="Scortti M.M."/>
            <person name="Prescott J.F."/>
            <person name="Fogarty U."/>
            <person name="Meijer W.G."/>
            <person name="Parkhill J."/>
            <person name="Bentley S.D."/>
            <person name="Vazquez-Boland J.A."/>
        </authorList>
    </citation>
    <scope>NUCLEOTIDE SEQUENCE [LARGE SCALE GENOMIC DNA]</scope>
    <source>
        <strain evidence="7 8">103S</strain>
    </source>
</reference>
<dbReference type="Proteomes" id="UP001154400">
    <property type="component" value="Chromosome"/>
</dbReference>
<dbReference type="PANTHER" id="PTHR32308:SF10">
    <property type="entry name" value="CITRATE LYASE SUBUNIT BETA"/>
    <property type="match status" value="1"/>
</dbReference>
<evidence type="ECO:0000313" key="8">
    <source>
        <dbReference type="Proteomes" id="UP000006892"/>
    </source>
</evidence>
<sequence>MTLAAENPETRTAAARSWLLAAAVGEDALSAAARAGADCLVVDLEDGVPFARKSFARQLVREWLSDNPSWVRIGDVKSGQHALDVEVVRGTPGVLGVVLAKAESAEDVRTTARELPGLPIVPMIESALALTRAVEIAAAEPAVRLAFGVGDFRHDTGVANTSAALTYARSRLVVASRAAGLPGPIDGPSAREEAVALDTRGAAELGMTGRLAVRPADAAFINDALSPTLAEIDSAAATIDRLGAHGEHVASGADVPRLAAAKAVLRRARQFGLPVDG</sequence>
<dbReference type="KEGG" id="req:REQ_45840"/>
<comment type="cofactor">
    <cofactor evidence="1">
        <name>Mg(2+)</name>
        <dbReference type="ChEBI" id="CHEBI:18420"/>
    </cofactor>
</comment>
<dbReference type="EMBL" id="FN563149">
    <property type="protein sequence ID" value="CBH50538.1"/>
    <property type="molecule type" value="Genomic_DNA"/>
</dbReference>
<dbReference type="PIRSF" id="PIRSF015582">
    <property type="entry name" value="Cit_lyase_B"/>
    <property type="match status" value="1"/>
</dbReference>
<dbReference type="InterPro" id="IPR015813">
    <property type="entry name" value="Pyrv/PenolPyrv_kinase-like_dom"/>
</dbReference>
<dbReference type="InterPro" id="IPR040442">
    <property type="entry name" value="Pyrv_kinase-like_dom_sf"/>
</dbReference>
<dbReference type="GO" id="GO:0000287">
    <property type="term" value="F:magnesium ion binding"/>
    <property type="evidence" value="ECO:0007669"/>
    <property type="project" value="TreeGrafter"/>
</dbReference>
<feature type="binding site" evidence="4">
    <location>
        <position position="72"/>
    </location>
    <ligand>
        <name>substrate</name>
    </ligand>
</feature>